<proteinExistence type="predicted"/>
<dbReference type="EMBL" id="FMUS01000027">
    <property type="protein sequence ID" value="SCY99898.1"/>
    <property type="molecule type" value="Genomic_DNA"/>
</dbReference>
<keyword evidence="1" id="KW-0547">Nucleotide-binding</keyword>
<sequence length="555" mass="63002">MKNYFIDSTLIKSVGLDELLHKLPVISPYGRGAKKALSPISAKDYEKLSNTLDDFTFFKEVMDSNKLLLSDLKKNLMQYKDLSGTFVRIQRGEVLDEVELFEIKGQIFDVIQLKAIISKSMLKNLKIINLKTMSRLLTLLDPDDIGMKTFYLYDSYKPQLKEIRLLRKKLEADINFEDKSIKEKISKELGIKLKSNGEISVYKEDNELLQRLTNRQEVYLSNEGINNYSFRIKKTQYIEELIVELEEIKLVEEDLEFQVREELTEEIKKYIKDIIDNTRAIGQLDLLIGKYIFNMKINGVKPRLVKGHFIEIKEGRHVIVEDLLRGKGSEYTPIDIKLSQGVTLITGANMGGKTVTLKLIALIMIMAQMGLYVPAKEAVIGPVDFLHLSIGDHQSIEAGLSSFGAEIRTLNKVLARAGEGGLILMDELARGTNPKEGYGISKGIIEYLKTQNSISVITSHFDGLCEIEGITHLQVMGLKRDEIELNDNMYKEGKYVEGFLEKHMDYRLIAVKGSKEVPKDAIFIAQLMGLREDIIKEAEKAIEGSSKNTNEEELS</sequence>
<dbReference type="SMART" id="SM00533">
    <property type="entry name" value="MUTSd"/>
    <property type="match status" value="1"/>
</dbReference>
<evidence type="ECO:0000259" key="4">
    <source>
        <dbReference type="SMART" id="SM00533"/>
    </source>
</evidence>
<dbReference type="InterPro" id="IPR007696">
    <property type="entry name" value="DNA_mismatch_repair_MutS_core"/>
</dbReference>
<dbReference type="InterPro" id="IPR000432">
    <property type="entry name" value="DNA_mismatch_repair_MutS_C"/>
</dbReference>
<dbReference type="InterPro" id="IPR045076">
    <property type="entry name" value="MutS"/>
</dbReference>
<keyword evidence="7" id="KW-1185">Reference proteome</keyword>
<protein>
    <submittedName>
        <fullName evidence="6">MutS domain V</fullName>
    </submittedName>
</protein>
<evidence type="ECO:0000256" key="3">
    <source>
        <dbReference type="ARBA" id="ARBA00023125"/>
    </source>
</evidence>
<keyword evidence="3" id="KW-0238">DNA-binding</keyword>
<dbReference type="SUPFAM" id="SSF52540">
    <property type="entry name" value="P-loop containing nucleoside triphosphate hydrolases"/>
    <property type="match status" value="1"/>
</dbReference>
<dbReference type="OrthoDB" id="9777812at2"/>
<dbReference type="SUPFAM" id="SSF48334">
    <property type="entry name" value="DNA repair protein MutS, domain III"/>
    <property type="match status" value="1"/>
</dbReference>
<keyword evidence="2" id="KW-0067">ATP-binding</keyword>
<evidence type="ECO:0000313" key="7">
    <source>
        <dbReference type="Proteomes" id="UP000198636"/>
    </source>
</evidence>
<feature type="domain" description="DNA mismatch repair protein MutS core" evidence="4">
    <location>
        <begin position="14"/>
        <end position="323"/>
    </location>
</feature>
<evidence type="ECO:0000259" key="5">
    <source>
        <dbReference type="SMART" id="SM00534"/>
    </source>
</evidence>
<dbReference type="GO" id="GO:0140664">
    <property type="term" value="F:ATP-dependent DNA damage sensor activity"/>
    <property type="evidence" value="ECO:0007669"/>
    <property type="project" value="InterPro"/>
</dbReference>
<name>A0A1G5KIM0_9FIRM</name>
<dbReference type="Proteomes" id="UP000198636">
    <property type="component" value="Unassembled WGS sequence"/>
</dbReference>
<dbReference type="SMART" id="SM00534">
    <property type="entry name" value="MUTSac"/>
    <property type="match status" value="1"/>
</dbReference>
<dbReference type="GO" id="GO:0030983">
    <property type="term" value="F:mismatched DNA binding"/>
    <property type="evidence" value="ECO:0007669"/>
    <property type="project" value="InterPro"/>
</dbReference>
<gene>
    <name evidence="6" type="ORF">SAMN03080606_03488</name>
</gene>
<dbReference type="AlphaFoldDB" id="A0A1G5KIM0"/>
<dbReference type="GO" id="GO:0005524">
    <property type="term" value="F:ATP binding"/>
    <property type="evidence" value="ECO:0007669"/>
    <property type="project" value="UniProtKB-KW"/>
</dbReference>
<evidence type="ECO:0000256" key="2">
    <source>
        <dbReference type="ARBA" id="ARBA00022840"/>
    </source>
</evidence>
<dbReference type="Gene3D" id="3.40.50.300">
    <property type="entry name" value="P-loop containing nucleotide triphosphate hydrolases"/>
    <property type="match status" value="1"/>
</dbReference>
<accession>A0A1G5KIM0</accession>
<feature type="domain" description="DNA mismatch repair proteins mutS family" evidence="5">
    <location>
        <begin position="340"/>
        <end position="543"/>
    </location>
</feature>
<dbReference type="STRING" id="1120976.SAMN03080606_03488"/>
<reference evidence="6 7" key="1">
    <citation type="submission" date="2016-10" db="EMBL/GenBank/DDBJ databases">
        <authorList>
            <person name="de Groot N.N."/>
        </authorList>
    </citation>
    <scope>NUCLEOTIDE SEQUENCE [LARGE SCALE GENOMIC DNA]</scope>
    <source>
        <strain evidence="6 7">DSM 18978</strain>
    </source>
</reference>
<organism evidence="6 7">
    <name type="scientific">Alkaliphilus peptidifermentans DSM 18978</name>
    <dbReference type="NCBI Taxonomy" id="1120976"/>
    <lineage>
        <taxon>Bacteria</taxon>
        <taxon>Bacillati</taxon>
        <taxon>Bacillota</taxon>
        <taxon>Clostridia</taxon>
        <taxon>Peptostreptococcales</taxon>
        <taxon>Natronincolaceae</taxon>
        <taxon>Alkaliphilus</taxon>
    </lineage>
</organism>
<dbReference type="PANTHER" id="PTHR11361:SF14">
    <property type="entry name" value="DNA MISMATCH REPAIR PROTEIN MUTS, TYPE 2"/>
    <property type="match status" value="1"/>
</dbReference>
<dbReference type="InterPro" id="IPR036187">
    <property type="entry name" value="DNA_mismatch_repair_MutS_sf"/>
</dbReference>
<dbReference type="InterPro" id="IPR027417">
    <property type="entry name" value="P-loop_NTPase"/>
</dbReference>
<dbReference type="PANTHER" id="PTHR11361">
    <property type="entry name" value="DNA MISMATCH REPAIR PROTEIN MUTS FAMILY MEMBER"/>
    <property type="match status" value="1"/>
</dbReference>
<evidence type="ECO:0000256" key="1">
    <source>
        <dbReference type="ARBA" id="ARBA00022741"/>
    </source>
</evidence>
<dbReference type="GO" id="GO:0006298">
    <property type="term" value="P:mismatch repair"/>
    <property type="evidence" value="ECO:0007669"/>
    <property type="project" value="InterPro"/>
</dbReference>
<dbReference type="RefSeq" id="WP_091546075.1">
    <property type="nucleotide sequence ID" value="NZ_FMUS01000027.1"/>
</dbReference>
<dbReference type="Pfam" id="PF00488">
    <property type="entry name" value="MutS_V"/>
    <property type="match status" value="1"/>
</dbReference>
<evidence type="ECO:0000313" key="6">
    <source>
        <dbReference type="EMBL" id="SCY99898.1"/>
    </source>
</evidence>